<dbReference type="KEGG" id="est:DN752_08515"/>
<evidence type="ECO:0000313" key="3">
    <source>
        <dbReference type="Proteomes" id="UP000248688"/>
    </source>
</evidence>
<protein>
    <submittedName>
        <fullName evidence="2">DNA-binding protein</fullName>
    </submittedName>
</protein>
<dbReference type="InterPro" id="IPR009061">
    <property type="entry name" value="DNA-bd_dom_put_sf"/>
</dbReference>
<keyword evidence="2" id="KW-0238">DNA-binding</keyword>
<dbReference type="InterPro" id="IPR041657">
    <property type="entry name" value="HTH_17"/>
</dbReference>
<keyword evidence="3" id="KW-1185">Reference proteome</keyword>
<dbReference type="AlphaFoldDB" id="A0A2Z4IHJ1"/>
<reference evidence="2 3" key="1">
    <citation type="submission" date="2018-06" db="EMBL/GenBank/DDBJ databases">
        <title>Echinicola strongylocentroti sp. nov., isolated from a sea urchin Strongylocentrotus intermedius.</title>
        <authorList>
            <person name="Bae S.S."/>
        </authorList>
    </citation>
    <scope>NUCLEOTIDE SEQUENCE [LARGE SCALE GENOMIC DNA]</scope>
    <source>
        <strain evidence="2 3">MEBiC08714</strain>
    </source>
</reference>
<organism evidence="2 3">
    <name type="scientific">Echinicola strongylocentroti</name>
    <dbReference type="NCBI Taxonomy" id="1795355"/>
    <lineage>
        <taxon>Bacteria</taxon>
        <taxon>Pseudomonadati</taxon>
        <taxon>Bacteroidota</taxon>
        <taxon>Cytophagia</taxon>
        <taxon>Cytophagales</taxon>
        <taxon>Cyclobacteriaceae</taxon>
        <taxon>Echinicola</taxon>
    </lineage>
</organism>
<name>A0A2Z4IHJ1_9BACT</name>
<proteinExistence type="predicted"/>
<gene>
    <name evidence="2" type="ORF">DN752_08515</name>
</gene>
<accession>A0A2Z4IHJ1</accession>
<evidence type="ECO:0000313" key="2">
    <source>
        <dbReference type="EMBL" id="AWW30160.1"/>
    </source>
</evidence>
<feature type="domain" description="Helix-turn-helix" evidence="1">
    <location>
        <begin position="42"/>
        <end position="82"/>
    </location>
</feature>
<dbReference type="Pfam" id="PF12728">
    <property type="entry name" value="HTH_17"/>
    <property type="match status" value="1"/>
</dbReference>
<sequence>MNDVILTQIEKEVLVDEIADAVASRLSDVLPAQEPDDELIQIPEVMKLLGRSRTTINNWRKEGFLKEHVFNTRVYFKKSEVMNAGRQKNGFKK</sequence>
<dbReference type="Proteomes" id="UP000248688">
    <property type="component" value="Chromosome"/>
</dbReference>
<dbReference type="GO" id="GO:0003677">
    <property type="term" value="F:DNA binding"/>
    <property type="evidence" value="ECO:0007669"/>
    <property type="project" value="UniProtKB-KW"/>
</dbReference>
<dbReference type="SUPFAM" id="SSF46955">
    <property type="entry name" value="Putative DNA-binding domain"/>
    <property type="match status" value="1"/>
</dbReference>
<evidence type="ECO:0000259" key="1">
    <source>
        <dbReference type="Pfam" id="PF12728"/>
    </source>
</evidence>
<dbReference type="RefSeq" id="WP_015264249.1">
    <property type="nucleotide sequence ID" value="NZ_CP030041.1"/>
</dbReference>
<dbReference type="EMBL" id="CP030041">
    <property type="protein sequence ID" value="AWW30160.1"/>
    <property type="molecule type" value="Genomic_DNA"/>
</dbReference>
<dbReference type="OrthoDB" id="1097811at2"/>